<evidence type="ECO:0000256" key="1">
    <source>
        <dbReference type="SAM" id="MobiDB-lite"/>
    </source>
</evidence>
<name>A0A437QG25_9GAMM</name>
<dbReference type="EMBL" id="SACS01000022">
    <property type="protein sequence ID" value="RVU33384.1"/>
    <property type="molecule type" value="Genomic_DNA"/>
</dbReference>
<feature type="region of interest" description="Disordered" evidence="1">
    <location>
        <begin position="63"/>
        <end position="87"/>
    </location>
</feature>
<dbReference type="Proteomes" id="UP000283077">
    <property type="component" value="Unassembled WGS sequence"/>
</dbReference>
<evidence type="ECO:0000313" key="2">
    <source>
        <dbReference type="EMBL" id="RVU33384.1"/>
    </source>
</evidence>
<dbReference type="RefSeq" id="WP_127700494.1">
    <property type="nucleotide sequence ID" value="NZ_SACS01000022.1"/>
</dbReference>
<feature type="compositionally biased region" description="Acidic residues" evidence="1">
    <location>
        <begin position="66"/>
        <end position="77"/>
    </location>
</feature>
<organism evidence="2 3">
    <name type="scientific">Rheinheimera riviphila</name>
    <dbReference type="NCBI Taxonomy" id="1834037"/>
    <lineage>
        <taxon>Bacteria</taxon>
        <taxon>Pseudomonadati</taxon>
        <taxon>Pseudomonadota</taxon>
        <taxon>Gammaproteobacteria</taxon>
        <taxon>Chromatiales</taxon>
        <taxon>Chromatiaceae</taxon>
        <taxon>Rheinheimera</taxon>
    </lineage>
</organism>
<dbReference type="OrthoDB" id="5776119at2"/>
<accession>A0A437QG25</accession>
<sequence length="87" mass="9732">MSLIHVIEQLGTNAALQQLSQAQLMAMFSDAATDKNQLEALLQGNVEALSELLEVPVYRCVTEHPAEEEEQPVEQEEQPTKQSVHFQ</sequence>
<comment type="caution">
    <text evidence="2">The sequence shown here is derived from an EMBL/GenBank/DDBJ whole genome shotgun (WGS) entry which is preliminary data.</text>
</comment>
<protein>
    <submittedName>
        <fullName evidence="2">Uncharacterized protein</fullName>
    </submittedName>
</protein>
<evidence type="ECO:0000313" key="3">
    <source>
        <dbReference type="Proteomes" id="UP000283077"/>
    </source>
</evidence>
<proteinExistence type="predicted"/>
<dbReference type="AlphaFoldDB" id="A0A437QG25"/>
<gene>
    <name evidence="2" type="ORF">EOE67_16805</name>
</gene>
<keyword evidence="3" id="KW-1185">Reference proteome</keyword>
<reference evidence="2 3" key="1">
    <citation type="submission" date="2019-01" db="EMBL/GenBank/DDBJ databases">
        <authorList>
            <person name="Chen W.-M."/>
        </authorList>
    </citation>
    <scope>NUCLEOTIDE SEQUENCE [LARGE SCALE GENOMIC DNA]</scope>
    <source>
        <strain evidence="2 3">KYPC3</strain>
    </source>
</reference>